<dbReference type="InterPro" id="IPR016181">
    <property type="entry name" value="Acyl_CoA_acyltransferase"/>
</dbReference>
<feature type="compositionally biased region" description="Gly residues" evidence="1">
    <location>
        <begin position="1"/>
        <end position="12"/>
    </location>
</feature>
<evidence type="ECO:0000313" key="4">
    <source>
        <dbReference type="Proteomes" id="UP000269289"/>
    </source>
</evidence>
<keyword evidence="4" id="KW-1185">Reference proteome</keyword>
<feature type="region of interest" description="Disordered" evidence="1">
    <location>
        <begin position="1"/>
        <end position="26"/>
    </location>
</feature>
<dbReference type="Pfam" id="PF12746">
    <property type="entry name" value="GNAT_acetyltran"/>
    <property type="match status" value="1"/>
</dbReference>
<gene>
    <name evidence="3" type="ORF">EBM89_04380</name>
</gene>
<name>A0A3M2JHD6_9CELL</name>
<dbReference type="RefSeq" id="WP_122148238.1">
    <property type="nucleotide sequence ID" value="NZ_RFFI01000015.1"/>
</dbReference>
<reference evidence="3 4" key="1">
    <citation type="submission" date="2018-10" db="EMBL/GenBank/DDBJ databases">
        <title>Isolation, diversity and antifungal activity of actinobacteria from wheat.</title>
        <authorList>
            <person name="Han C."/>
        </authorList>
    </citation>
    <scope>NUCLEOTIDE SEQUENCE [LARGE SCALE GENOMIC DNA]</scope>
    <source>
        <strain evidence="3 4">NEAU-YY56</strain>
    </source>
</reference>
<organism evidence="3 4">
    <name type="scientific">Cellulomonas triticagri</name>
    <dbReference type="NCBI Taxonomy" id="2483352"/>
    <lineage>
        <taxon>Bacteria</taxon>
        <taxon>Bacillati</taxon>
        <taxon>Actinomycetota</taxon>
        <taxon>Actinomycetes</taxon>
        <taxon>Micrococcales</taxon>
        <taxon>Cellulomonadaceae</taxon>
        <taxon>Cellulomonas</taxon>
    </lineage>
</organism>
<dbReference type="PROSITE" id="PS51186">
    <property type="entry name" value="GNAT"/>
    <property type="match status" value="1"/>
</dbReference>
<dbReference type="Gene3D" id="3.40.630.30">
    <property type="match status" value="1"/>
</dbReference>
<dbReference type="CDD" id="cd04301">
    <property type="entry name" value="NAT_SF"/>
    <property type="match status" value="1"/>
</dbReference>
<proteinExistence type="predicted"/>
<keyword evidence="3" id="KW-0808">Transferase</keyword>
<dbReference type="InterPro" id="IPR027365">
    <property type="entry name" value="GNAT_acetyltra_YdfB-like"/>
</dbReference>
<dbReference type="EMBL" id="RFFI01000015">
    <property type="protein sequence ID" value="RMI13457.1"/>
    <property type="molecule type" value="Genomic_DNA"/>
</dbReference>
<evidence type="ECO:0000256" key="1">
    <source>
        <dbReference type="SAM" id="MobiDB-lite"/>
    </source>
</evidence>
<evidence type="ECO:0000259" key="2">
    <source>
        <dbReference type="PROSITE" id="PS51186"/>
    </source>
</evidence>
<evidence type="ECO:0000313" key="3">
    <source>
        <dbReference type="EMBL" id="RMI13457.1"/>
    </source>
</evidence>
<protein>
    <submittedName>
        <fullName evidence="3">GNAT family N-acetyltransferase</fullName>
    </submittedName>
</protein>
<dbReference type="SUPFAM" id="SSF55729">
    <property type="entry name" value="Acyl-CoA N-acyltransferases (Nat)"/>
    <property type="match status" value="1"/>
</dbReference>
<dbReference type="GO" id="GO:0016747">
    <property type="term" value="F:acyltransferase activity, transferring groups other than amino-acyl groups"/>
    <property type="evidence" value="ECO:0007669"/>
    <property type="project" value="InterPro"/>
</dbReference>
<dbReference type="Proteomes" id="UP000269289">
    <property type="component" value="Unassembled WGS sequence"/>
</dbReference>
<comment type="caution">
    <text evidence="3">The sequence shown here is derived from an EMBL/GenBank/DDBJ whole genome shotgun (WGS) entry which is preliminary data.</text>
</comment>
<accession>A0A3M2JHD6</accession>
<dbReference type="InterPro" id="IPR000182">
    <property type="entry name" value="GNAT_dom"/>
</dbReference>
<sequence>MRGPRRGAGGPGLPRRGRPGGVLAGRRRVPACGRGVVVEQDGEPAAVAFACYRWDDRLEIGIETRPVHRGRGLARLAATAMVRRVGAAGLVPVWSCREDNAGSVRLARSADFVPVTRAPYFHVPPA</sequence>
<feature type="domain" description="N-acetyltransferase" evidence="2">
    <location>
        <begin position="1"/>
        <end position="126"/>
    </location>
</feature>
<dbReference type="AlphaFoldDB" id="A0A3M2JHD6"/>